<proteinExistence type="predicted"/>
<evidence type="ECO:0000313" key="1">
    <source>
        <dbReference type="EMBL" id="AIG64009.1"/>
    </source>
</evidence>
<accession>A0ABM5QMK4</accession>
<sequence>MSDDLASIGLAFPRWQDAVEAAIGTDRLAVTGAVRGGQLIQYADPSGATINILAVEPYATWAGFNGLTQTQGSVDMVSDVLALIEVSDLTGESTCTLTANLAQGPLFAEVGPQPVQPLSITALGLDIAVYDSPEAYEAATGEVFGVLLSEGAALVSSGSGAAAPDAAAQFSARVLTAEHATSELTGQHFVHATVDGPLPFDLCLPAGSPVPAAGQVVAGTALMTASVLAQGGCGSSGGCGCGGCGGH</sequence>
<gene>
    <name evidence="1" type="ORF">CATYP_04360</name>
</gene>
<organism evidence="1 2">
    <name type="scientific">Corynebacterium atypicum</name>
    <dbReference type="NCBI Taxonomy" id="191610"/>
    <lineage>
        <taxon>Bacteria</taxon>
        <taxon>Bacillati</taxon>
        <taxon>Actinomycetota</taxon>
        <taxon>Actinomycetes</taxon>
        <taxon>Mycobacteriales</taxon>
        <taxon>Corynebacteriaceae</taxon>
        <taxon>Corynebacterium</taxon>
    </lineage>
</organism>
<protein>
    <submittedName>
        <fullName evidence="1">Uncharacterized protein</fullName>
    </submittedName>
</protein>
<reference evidence="1 2" key="1">
    <citation type="submission" date="2014-07" db="EMBL/GenBank/DDBJ databases">
        <title>Complete genome sequence of Corynebacterium atypicum DSM 44849: identifiction of the mycolic acid biosynthesis genes.</title>
        <authorList>
            <person name="Tippelt A."/>
            <person name="Mollmann S."/>
            <person name="Albersmeier A."/>
            <person name="Jaenicke S."/>
            <person name="Ruckert C."/>
            <person name="Tauch A."/>
        </authorList>
    </citation>
    <scope>NUCLEOTIDE SEQUENCE [LARGE SCALE GENOMIC DNA]</scope>
    <source>
        <strain evidence="1 2">R2070</strain>
    </source>
</reference>
<name>A0ABM5QMK4_9CORY</name>
<evidence type="ECO:0000313" key="2">
    <source>
        <dbReference type="Proteomes" id="UP000028504"/>
    </source>
</evidence>
<dbReference type="Proteomes" id="UP000028504">
    <property type="component" value="Chromosome"/>
</dbReference>
<dbReference type="EMBL" id="CP008944">
    <property type="protein sequence ID" value="AIG64009.1"/>
    <property type="molecule type" value="Genomic_DNA"/>
</dbReference>
<keyword evidence="2" id="KW-1185">Reference proteome</keyword>
<dbReference type="RefSeq" id="WP_038605160.1">
    <property type="nucleotide sequence ID" value="NZ_CP008944.1"/>
</dbReference>